<dbReference type="Gene3D" id="2.60.40.3140">
    <property type="match status" value="1"/>
</dbReference>
<dbReference type="Gene3D" id="3.10.620.30">
    <property type="match status" value="1"/>
</dbReference>
<name>A0A1G8K2T1_9FLAO</name>
<dbReference type="RefSeq" id="WP_092470356.1">
    <property type="nucleotide sequence ID" value="NZ_FNCZ01000010.1"/>
</dbReference>
<protein>
    <recommendedName>
        <fullName evidence="1">DUF3857 domain-containing protein</fullName>
    </recommendedName>
</protein>
<accession>A0A1G8K2T1</accession>
<keyword evidence="3" id="KW-1185">Reference proteome</keyword>
<dbReference type="SUPFAM" id="SSF54001">
    <property type="entry name" value="Cysteine proteinases"/>
    <property type="match status" value="1"/>
</dbReference>
<dbReference type="InterPro" id="IPR024618">
    <property type="entry name" value="DUF3857"/>
</dbReference>
<gene>
    <name evidence="2" type="ORF">SAMN04489796_11050</name>
</gene>
<dbReference type="Gene3D" id="2.60.120.1130">
    <property type="match status" value="1"/>
</dbReference>
<feature type="domain" description="DUF3857" evidence="1">
    <location>
        <begin position="62"/>
        <end position="202"/>
    </location>
</feature>
<dbReference type="AlphaFoldDB" id="A0A1G8K2T1"/>
<organism evidence="2 3">
    <name type="scientific">Winogradskyella thalassocola</name>
    <dbReference type="NCBI Taxonomy" id="262004"/>
    <lineage>
        <taxon>Bacteria</taxon>
        <taxon>Pseudomonadati</taxon>
        <taxon>Bacteroidota</taxon>
        <taxon>Flavobacteriia</taxon>
        <taxon>Flavobacteriales</taxon>
        <taxon>Flavobacteriaceae</taxon>
        <taxon>Winogradskyella</taxon>
    </lineage>
</organism>
<dbReference type="EMBL" id="FNCZ01000010">
    <property type="protein sequence ID" value="SDI37713.1"/>
    <property type="molecule type" value="Genomic_DNA"/>
</dbReference>
<dbReference type="Pfam" id="PF12969">
    <property type="entry name" value="DUF3857"/>
    <property type="match status" value="1"/>
</dbReference>
<evidence type="ECO:0000259" key="1">
    <source>
        <dbReference type="Pfam" id="PF12969"/>
    </source>
</evidence>
<proteinExistence type="predicted"/>
<dbReference type="STRING" id="262004.SAMN04489796_11050"/>
<evidence type="ECO:0000313" key="3">
    <source>
        <dbReference type="Proteomes" id="UP000199492"/>
    </source>
</evidence>
<evidence type="ECO:0000313" key="2">
    <source>
        <dbReference type="EMBL" id="SDI37713.1"/>
    </source>
</evidence>
<sequence>MLKSLPNNISLFSYLFFVSISSFSQTEDAYIALLAPQELMTKVNAIVRYDNQRIEINAIDDMVVHTKRVVTIYNKYGDKHANSLEFYSENSNIKTIEARIYDSYGEEIKKIKKNDFTDNSAVSGGTLYSDSRIKYYDYTPISYPYTIEFISEVKHNTTAFIPQWRPVNGYFLGIQHAEYKIENNSGIPLKVKKENIENNKVVEVSENHFTIENLPGVHYESYSPSLVTFTPSVKPALTKFNMNGVEGVNTNWQDFGKWVYGELLTGTDILPQSAIDDVKALTNGVDDKIERAKLVYKYMQDKTRYISVQIGIGGWKPMLADDVNKLGYGDCKGLTNYTKALLEAVDVPSYYTLVFGGRNILDIDDEFSSAQGNHAILCVPNNDENIFLECTSQTNPFGFSAGFTDDRVVLLVKPEGGEIVRTKIYEADESVQKTNANVIMDATGGFTADVSIETTGYQYSLHEGIENNTERDQHSHYKDYWDNINNITIENINIVNDKESILLSENVKLSATNYASKSGDRLIFQPNMFNTVTTIPSRYTDRKLEFKVDRSFKDVDEFIIQLPEGLMVEAMTDSKEIKTQFGSYSFKLETLDDNKLKYTRTYILLKGNYPKEDYKAFRDFRKQIVKHDKSKIVLIKAS</sequence>
<dbReference type="InterPro" id="IPR038765">
    <property type="entry name" value="Papain-like_cys_pep_sf"/>
</dbReference>
<dbReference type="Proteomes" id="UP000199492">
    <property type="component" value="Unassembled WGS sequence"/>
</dbReference>
<dbReference type="OrthoDB" id="8595007at2"/>
<reference evidence="3" key="1">
    <citation type="submission" date="2016-10" db="EMBL/GenBank/DDBJ databases">
        <authorList>
            <person name="Varghese N."/>
            <person name="Submissions S."/>
        </authorList>
    </citation>
    <scope>NUCLEOTIDE SEQUENCE [LARGE SCALE GENOMIC DNA]</scope>
    <source>
        <strain evidence="3">DSM 15363</strain>
    </source>
</reference>